<dbReference type="GO" id="GO:0004175">
    <property type="term" value="F:endopeptidase activity"/>
    <property type="evidence" value="ECO:0007669"/>
    <property type="project" value="UniProtKB-ARBA"/>
</dbReference>
<evidence type="ECO:0000313" key="4">
    <source>
        <dbReference type="Proteomes" id="UP000474676"/>
    </source>
</evidence>
<feature type="transmembrane region" description="Helical" evidence="1">
    <location>
        <begin position="211"/>
        <end position="229"/>
    </location>
</feature>
<feature type="transmembrane region" description="Helical" evidence="1">
    <location>
        <begin position="90"/>
        <end position="114"/>
    </location>
</feature>
<protein>
    <submittedName>
        <fullName evidence="3">CPBP family intramembrane metalloprotease</fullName>
    </submittedName>
</protein>
<keyword evidence="3" id="KW-0645">Protease</keyword>
<reference evidence="3 4" key="1">
    <citation type="submission" date="2019-08" db="EMBL/GenBank/DDBJ databases">
        <title>In-depth cultivation of the pig gut microbiome towards novel bacterial diversity and tailored functional studies.</title>
        <authorList>
            <person name="Wylensek D."/>
            <person name="Hitch T.C.A."/>
            <person name="Clavel T."/>
        </authorList>
    </citation>
    <scope>NUCLEOTIDE SEQUENCE [LARGE SCALE GENOMIC DNA]</scope>
    <source>
        <strain evidence="3 4">WCA-MUC-591-APC-3H</strain>
    </source>
</reference>
<dbReference type="GO" id="GO:0008237">
    <property type="term" value="F:metallopeptidase activity"/>
    <property type="evidence" value="ECO:0007669"/>
    <property type="project" value="UniProtKB-KW"/>
</dbReference>
<organism evidence="3 4">
    <name type="scientific">Hornefia butyriciproducens</name>
    <dbReference type="NCBI Taxonomy" id="2652293"/>
    <lineage>
        <taxon>Bacteria</taxon>
        <taxon>Bacillati</taxon>
        <taxon>Bacillota</taxon>
        <taxon>Clostridia</taxon>
        <taxon>Peptostreptococcales</taxon>
        <taxon>Anaerovoracaceae</taxon>
        <taxon>Hornefia</taxon>
    </lineage>
</organism>
<dbReference type="InterPro" id="IPR003675">
    <property type="entry name" value="Rce1/LyrA-like_dom"/>
</dbReference>
<gene>
    <name evidence="3" type="ORF">FYJ64_09970</name>
</gene>
<proteinExistence type="predicted"/>
<evidence type="ECO:0000313" key="3">
    <source>
        <dbReference type="EMBL" id="MST52623.1"/>
    </source>
</evidence>
<comment type="caution">
    <text evidence="3">The sequence shown here is derived from an EMBL/GenBank/DDBJ whole genome shotgun (WGS) entry which is preliminary data.</text>
</comment>
<keyword evidence="3" id="KW-0482">Metalloprotease</keyword>
<feature type="transmembrane region" description="Helical" evidence="1">
    <location>
        <begin position="48"/>
        <end position="70"/>
    </location>
</feature>
<feature type="transmembrane region" description="Helical" evidence="1">
    <location>
        <begin position="174"/>
        <end position="205"/>
    </location>
</feature>
<keyword evidence="4" id="KW-1185">Reference proteome</keyword>
<sequence length="230" mass="24604">MMAKNKTVRLGDPPTENKRPESLFVLTVLLFFAGRGAGKMLISICPQWSGTVDTAVIHLCTAAVMIPYTLTTLIRRDMLLRDRRNTGEMVFFFITALAVILAADSLISLLARLWGGGAAAGFGDASGMSAAATAGYPVRMFAVYAVCVPVTEELVFRGVFFIGIRCRYSFVTAALLSSVLFALMHGIGLAAAAALVTGIVLCYVYEKTGHLIVPVLVHAANNIIALIVMK</sequence>
<dbReference type="PANTHER" id="PTHR36435">
    <property type="entry name" value="SLR1288 PROTEIN"/>
    <property type="match status" value="1"/>
</dbReference>
<keyword evidence="1" id="KW-1133">Transmembrane helix</keyword>
<dbReference type="Proteomes" id="UP000474676">
    <property type="component" value="Unassembled WGS sequence"/>
</dbReference>
<dbReference type="PANTHER" id="PTHR36435:SF1">
    <property type="entry name" value="CAAX AMINO TERMINAL PROTEASE FAMILY PROTEIN"/>
    <property type="match status" value="1"/>
</dbReference>
<accession>A0A6L5Y7Q1</accession>
<keyword evidence="1" id="KW-0472">Membrane</keyword>
<keyword evidence="3" id="KW-0378">Hydrolase</keyword>
<dbReference type="GO" id="GO:0080120">
    <property type="term" value="P:CAAX-box protein maturation"/>
    <property type="evidence" value="ECO:0007669"/>
    <property type="project" value="UniProtKB-ARBA"/>
</dbReference>
<evidence type="ECO:0000256" key="1">
    <source>
        <dbReference type="SAM" id="Phobius"/>
    </source>
</evidence>
<dbReference type="InterPro" id="IPR052710">
    <property type="entry name" value="CAAX_protease"/>
</dbReference>
<dbReference type="EMBL" id="VUMZ01000011">
    <property type="protein sequence ID" value="MST52623.1"/>
    <property type="molecule type" value="Genomic_DNA"/>
</dbReference>
<dbReference type="AlphaFoldDB" id="A0A6L5Y7Q1"/>
<evidence type="ECO:0000259" key="2">
    <source>
        <dbReference type="Pfam" id="PF02517"/>
    </source>
</evidence>
<dbReference type="GO" id="GO:0006508">
    <property type="term" value="P:proteolysis"/>
    <property type="evidence" value="ECO:0007669"/>
    <property type="project" value="UniProtKB-KW"/>
</dbReference>
<name>A0A6L5Y7Q1_9FIRM</name>
<keyword evidence="1" id="KW-0812">Transmembrane</keyword>
<feature type="domain" description="CAAX prenyl protease 2/Lysostaphin resistance protein A-like" evidence="2">
    <location>
        <begin position="138"/>
        <end position="224"/>
    </location>
</feature>
<dbReference type="Pfam" id="PF02517">
    <property type="entry name" value="Rce1-like"/>
    <property type="match status" value="1"/>
</dbReference>